<comment type="caution">
    <text evidence="1">The sequence shown here is derived from an EMBL/GenBank/DDBJ whole genome shotgun (WGS) entry which is preliminary data.</text>
</comment>
<gene>
    <name evidence="1" type="ORF">PoB_001934300</name>
</gene>
<organism evidence="1 2">
    <name type="scientific">Plakobranchus ocellatus</name>
    <dbReference type="NCBI Taxonomy" id="259542"/>
    <lineage>
        <taxon>Eukaryota</taxon>
        <taxon>Metazoa</taxon>
        <taxon>Spiralia</taxon>
        <taxon>Lophotrochozoa</taxon>
        <taxon>Mollusca</taxon>
        <taxon>Gastropoda</taxon>
        <taxon>Heterobranchia</taxon>
        <taxon>Euthyneura</taxon>
        <taxon>Panpulmonata</taxon>
        <taxon>Sacoglossa</taxon>
        <taxon>Placobranchoidea</taxon>
        <taxon>Plakobranchidae</taxon>
        <taxon>Plakobranchus</taxon>
    </lineage>
</organism>
<reference evidence="1 2" key="1">
    <citation type="journal article" date="2021" name="Elife">
        <title>Chloroplast acquisition without the gene transfer in kleptoplastic sea slugs, Plakobranchus ocellatus.</title>
        <authorList>
            <person name="Maeda T."/>
            <person name="Takahashi S."/>
            <person name="Yoshida T."/>
            <person name="Shimamura S."/>
            <person name="Takaki Y."/>
            <person name="Nagai Y."/>
            <person name="Toyoda A."/>
            <person name="Suzuki Y."/>
            <person name="Arimoto A."/>
            <person name="Ishii H."/>
            <person name="Satoh N."/>
            <person name="Nishiyama T."/>
            <person name="Hasebe M."/>
            <person name="Maruyama T."/>
            <person name="Minagawa J."/>
            <person name="Obokata J."/>
            <person name="Shigenobu S."/>
        </authorList>
    </citation>
    <scope>NUCLEOTIDE SEQUENCE [LARGE SCALE GENOMIC DNA]</scope>
</reference>
<protein>
    <submittedName>
        <fullName evidence="1">Uncharacterized protein</fullName>
    </submittedName>
</protein>
<sequence length="76" mass="8294">MGNLARYLSRDMSRVLGQNRGVGGTVTSESTLRSAGNPLSQVQVLRLTRWPDGGPESLRSRCCGLVAMYKNLDSRP</sequence>
<dbReference type="EMBL" id="BLXT01002298">
    <property type="protein sequence ID" value="GFN92837.1"/>
    <property type="molecule type" value="Genomic_DNA"/>
</dbReference>
<name>A0AAV3ZDL9_9GAST</name>
<dbReference type="Proteomes" id="UP000735302">
    <property type="component" value="Unassembled WGS sequence"/>
</dbReference>
<accession>A0AAV3ZDL9</accession>
<proteinExistence type="predicted"/>
<dbReference type="AlphaFoldDB" id="A0AAV3ZDL9"/>
<keyword evidence="2" id="KW-1185">Reference proteome</keyword>
<evidence type="ECO:0000313" key="2">
    <source>
        <dbReference type="Proteomes" id="UP000735302"/>
    </source>
</evidence>
<evidence type="ECO:0000313" key="1">
    <source>
        <dbReference type="EMBL" id="GFN92837.1"/>
    </source>
</evidence>